<sequence length="243" mass="25899">MATVSVLESQFYVNDSICVTKATLKLPDGVKAQIAHRTGTNAVALTLSGKKWEIQHEPHTKDTHLKFKTAAVAGSSLTIKQHVPGGLWALVPNPVVELSRPGLVGKHSKFSASWDFLNRVGKAEKTLYAGGDKQHKAYAKVSTATGPIAGLRSKLPGSGPLHSVAAVYSEEGGLHLAGKAKLQDGTKVKGSYSLQREVLSVTAKHTAKAATVDGPKTVLTMAMDIPMKSMQDPLIKFGVKWEL</sequence>
<dbReference type="EMBL" id="SIDB01000013">
    <property type="protein sequence ID" value="KAI3424341.1"/>
    <property type="molecule type" value="Genomic_DNA"/>
</dbReference>
<evidence type="ECO:0000313" key="1">
    <source>
        <dbReference type="EMBL" id="KAI3424341.1"/>
    </source>
</evidence>
<dbReference type="OrthoDB" id="507563at2759"/>
<reference evidence="1" key="2">
    <citation type="submission" date="2020-11" db="EMBL/GenBank/DDBJ databases">
        <authorList>
            <person name="Cecchin M."/>
            <person name="Marcolungo L."/>
            <person name="Rossato M."/>
            <person name="Girolomoni L."/>
            <person name="Cosentino E."/>
            <person name="Cuine S."/>
            <person name="Li-Beisson Y."/>
            <person name="Delledonne M."/>
            <person name="Ballottari M."/>
        </authorList>
    </citation>
    <scope>NUCLEOTIDE SEQUENCE</scope>
    <source>
        <strain evidence="1">211/11P</strain>
        <tissue evidence="1">Whole cell</tissue>
    </source>
</reference>
<proteinExistence type="predicted"/>
<keyword evidence="2" id="KW-1185">Reference proteome</keyword>
<accession>A0A9D4TFQ6</accession>
<gene>
    <name evidence="1" type="ORF">D9Q98_009894</name>
</gene>
<protein>
    <submittedName>
        <fullName evidence="1">Uncharacterized protein</fullName>
    </submittedName>
</protein>
<dbReference type="Proteomes" id="UP001055712">
    <property type="component" value="Unassembled WGS sequence"/>
</dbReference>
<name>A0A9D4TFQ6_CHLVU</name>
<evidence type="ECO:0000313" key="2">
    <source>
        <dbReference type="Proteomes" id="UP001055712"/>
    </source>
</evidence>
<reference evidence="1" key="1">
    <citation type="journal article" date="2019" name="Plant J.">
        <title>Chlorella vulgaris genome assembly and annotation reveals the molecular basis for metabolic acclimation to high light conditions.</title>
        <authorList>
            <person name="Cecchin M."/>
            <person name="Marcolungo L."/>
            <person name="Rossato M."/>
            <person name="Girolomoni L."/>
            <person name="Cosentino E."/>
            <person name="Cuine S."/>
            <person name="Li-Beisson Y."/>
            <person name="Delledonne M."/>
            <person name="Ballottari M."/>
        </authorList>
    </citation>
    <scope>NUCLEOTIDE SEQUENCE</scope>
    <source>
        <strain evidence="1">211/11P</strain>
    </source>
</reference>
<comment type="caution">
    <text evidence="1">The sequence shown here is derived from an EMBL/GenBank/DDBJ whole genome shotgun (WGS) entry which is preliminary data.</text>
</comment>
<dbReference type="AlphaFoldDB" id="A0A9D4TFQ6"/>
<organism evidence="1 2">
    <name type="scientific">Chlorella vulgaris</name>
    <name type="common">Green alga</name>
    <dbReference type="NCBI Taxonomy" id="3077"/>
    <lineage>
        <taxon>Eukaryota</taxon>
        <taxon>Viridiplantae</taxon>
        <taxon>Chlorophyta</taxon>
        <taxon>core chlorophytes</taxon>
        <taxon>Trebouxiophyceae</taxon>
        <taxon>Chlorellales</taxon>
        <taxon>Chlorellaceae</taxon>
        <taxon>Chlorella clade</taxon>
        <taxon>Chlorella</taxon>
    </lineage>
</organism>